<protein>
    <submittedName>
        <fullName evidence="12">Uncharacterized protein</fullName>
    </submittedName>
</protein>
<dbReference type="Gene3D" id="3.40.50.300">
    <property type="entry name" value="P-loop containing nucleotide triphosphate hydrolases"/>
    <property type="match status" value="1"/>
</dbReference>
<dbReference type="EMBL" id="JACXVP010000035">
    <property type="protein sequence ID" value="KAG5568828.1"/>
    <property type="molecule type" value="Genomic_DNA"/>
</dbReference>
<evidence type="ECO:0000256" key="7">
    <source>
        <dbReference type="ARBA" id="ARBA00022837"/>
    </source>
</evidence>
<dbReference type="AlphaFoldDB" id="A0A9J5W0D4"/>
<evidence type="ECO:0000256" key="1">
    <source>
        <dbReference type="ARBA" id="ARBA00004413"/>
    </source>
</evidence>
<organism evidence="12 13">
    <name type="scientific">Solanum commersonii</name>
    <name type="common">Commerson's wild potato</name>
    <name type="synonym">Commerson's nightshade</name>
    <dbReference type="NCBI Taxonomy" id="4109"/>
    <lineage>
        <taxon>Eukaryota</taxon>
        <taxon>Viridiplantae</taxon>
        <taxon>Streptophyta</taxon>
        <taxon>Embryophyta</taxon>
        <taxon>Tracheophyta</taxon>
        <taxon>Spermatophyta</taxon>
        <taxon>Magnoliopsida</taxon>
        <taxon>eudicotyledons</taxon>
        <taxon>Gunneridae</taxon>
        <taxon>Pentapetalae</taxon>
        <taxon>asterids</taxon>
        <taxon>lamiids</taxon>
        <taxon>Solanales</taxon>
        <taxon>Solanaceae</taxon>
        <taxon>Solanoideae</taxon>
        <taxon>Solaneae</taxon>
        <taxon>Solanum</taxon>
    </lineage>
</organism>
<dbReference type="GO" id="GO:0006897">
    <property type="term" value="P:endocytosis"/>
    <property type="evidence" value="ECO:0007669"/>
    <property type="project" value="TreeGrafter"/>
</dbReference>
<dbReference type="PROSITE" id="PS50222">
    <property type="entry name" value="EF_HAND_2"/>
    <property type="match status" value="1"/>
</dbReference>
<dbReference type="InterPro" id="IPR002048">
    <property type="entry name" value="EF_hand_dom"/>
</dbReference>
<comment type="caution">
    <text evidence="12">The sequence shown here is derived from an EMBL/GenBank/DDBJ whole genome shotgun (WGS) entry which is preliminary data.</text>
</comment>
<dbReference type="GO" id="GO:0005886">
    <property type="term" value="C:plasma membrane"/>
    <property type="evidence" value="ECO:0007669"/>
    <property type="project" value="UniProtKB-SubCell"/>
</dbReference>
<dbReference type="Pfam" id="PF12763">
    <property type="entry name" value="EH"/>
    <property type="match status" value="1"/>
</dbReference>
<dbReference type="GO" id="GO:0010008">
    <property type="term" value="C:endosome membrane"/>
    <property type="evidence" value="ECO:0007669"/>
    <property type="project" value="UniProtKB-SubCell"/>
</dbReference>
<keyword evidence="8" id="KW-0472">Membrane</keyword>
<feature type="domain" description="EH" evidence="9">
    <location>
        <begin position="15"/>
        <end position="93"/>
    </location>
</feature>
<keyword evidence="3" id="KW-1003">Cell membrane</keyword>
<gene>
    <name evidence="12" type="ORF">H5410_064150</name>
</gene>
<keyword evidence="6" id="KW-0967">Endosome</keyword>
<feature type="domain" description="EF-hand" evidence="10">
    <location>
        <begin position="48"/>
        <end position="83"/>
    </location>
</feature>
<evidence type="ECO:0000256" key="5">
    <source>
        <dbReference type="ARBA" id="ARBA00022741"/>
    </source>
</evidence>
<dbReference type="GO" id="GO:0005509">
    <property type="term" value="F:calcium ion binding"/>
    <property type="evidence" value="ECO:0007669"/>
    <property type="project" value="InterPro"/>
</dbReference>
<dbReference type="CDD" id="cd09913">
    <property type="entry name" value="EHD"/>
    <property type="match status" value="1"/>
</dbReference>
<dbReference type="PANTHER" id="PTHR11216:SF167">
    <property type="entry name" value="EH DOMAIN-CONTAINING PROTEIN 1-LIKE"/>
    <property type="match status" value="1"/>
</dbReference>
<dbReference type="Gene3D" id="1.10.238.10">
    <property type="entry name" value="EF-hand"/>
    <property type="match status" value="1"/>
</dbReference>
<dbReference type="InterPro" id="IPR031692">
    <property type="entry name" value="EHD_N"/>
</dbReference>
<feature type="domain" description="Dynamin-type G" evidence="11">
    <location>
        <begin position="213"/>
        <end position="477"/>
    </location>
</feature>
<dbReference type="InterPro" id="IPR000261">
    <property type="entry name" value="EH_dom"/>
</dbReference>
<dbReference type="InterPro" id="IPR011992">
    <property type="entry name" value="EF-hand-dom_pair"/>
</dbReference>
<evidence type="ECO:0000259" key="10">
    <source>
        <dbReference type="PROSITE" id="PS50222"/>
    </source>
</evidence>
<dbReference type="GO" id="GO:0016197">
    <property type="term" value="P:endosomal transport"/>
    <property type="evidence" value="ECO:0007669"/>
    <property type="project" value="TreeGrafter"/>
</dbReference>
<dbReference type="GO" id="GO:0051260">
    <property type="term" value="P:protein homooligomerization"/>
    <property type="evidence" value="ECO:0007669"/>
    <property type="project" value="UniProtKB-ARBA"/>
</dbReference>
<dbReference type="Proteomes" id="UP000824120">
    <property type="component" value="Unassembled WGS sequence"/>
</dbReference>
<dbReference type="Gene3D" id="1.10.268.20">
    <property type="match status" value="2"/>
</dbReference>
<dbReference type="Pfam" id="PF18150">
    <property type="entry name" value="DUF5600"/>
    <property type="match status" value="1"/>
</dbReference>
<sequence length="593" mass="66595">MEFDTSPINRCSKDHEKIYQQWFSLADSDGDGRLTGGDAIKFFAMSNLPRQDLKQVWAIADSKRQGFLGFREFIAAMQLVSLAQAGHPVSSDLLNAEVLLSYTVSVLTIRTIVIMAVDFENLQPPNLEGLDLLQTKKKRMPKSEPEQNGSSTVQSSATANWFSSSSSVKKVSLSSVTSIVDGLKKLYLQKLKPLEATYHFNDFVSPLLTNSDFDAKPMVMLLGQYSTGKTTFIKHLLGTSYPGHLTLFFFLSMSLVCSQLPVDTCAPYLSIGAHIGPEPTTDRFVVVMNGPDERSIPGNTIAVQANMPFSGLTTFGSAFLSKFECSQMPHPLLEHITFVDTPGVLSGEKQRTQRSYDFTGVTSWFASKCDLILLLFDPHKLDISDEFKRVISSLRGHDDKIRVVLNKADQVDTQQLMRVYGALMWSLGKVLNTPEVARVYIGSFNDKPINEAAIGPIGKELFEKEQDDLLTDLKNIPKKACDRRINEFVKRARAAKIHSYIISHLKKEMPAMMGKAKTQQKLIDNLEDQFMKVQKEHHLPAGDFPNVEHFREVLSGYNIDKFEKLKPKLIQSIDDMLGYDIPELLKNFRNPYD</sequence>
<name>A0A9J5W0D4_SOLCO</name>
<dbReference type="FunFam" id="3.40.50.300:FF:000147">
    <property type="entry name" value="EH domain-containing protein 1"/>
    <property type="match status" value="1"/>
</dbReference>
<evidence type="ECO:0000256" key="2">
    <source>
        <dbReference type="ARBA" id="ARBA00004481"/>
    </source>
</evidence>
<keyword evidence="7" id="KW-0106">Calcium</keyword>
<evidence type="ECO:0000256" key="6">
    <source>
        <dbReference type="ARBA" id="ARBA00022753"/>
    </source>
</evidence>
<evidence type="ECO:0000256" key="3">
    <source>
        <dbReference type="ARBA" id="ARBA00022475"/>
    </source>
</evidence>
<comment type="subcellular location">
    <subcellularLocation>
        <location evidence="1">Cell membrane</location>
        <topology evidence="1">Peripheral membrane protein</topology>
        <orientation evidence="1">Cytoplasmic side</orientation>
    </subcellularLocation>
    <subcellularLocation>
        <location evidence="2">Endosome membrane</location>
        <topology evidence="2">Peripheral membrane protein</topology>
    </subcellularLocation>
</comment>
<dbReference type="Pfam" id="PF16880">
    <property type="entry name" value="EHD_N"/>
    <property type="match status" value="1"/>
</dbReference>
<dbReference type="OrthoDB" id="1716625at2759"/>
<dbReference type="InterPro" id="IPR030381">
    <property type="entry name" value="G_DYNAMIN_dom"/>
</dbReference>
<keyword evidence="5" id="KW-0547">Nucleotide-binding</keyword>
<dbReference type="InterPro" id="IPR040990">
    <property type="entry name" value="DUF5600"/>
</dbReference>
<reference evidence="12" key="1">
    <citation type="submission" date="2020-09" db="EMBL/GenBank/DDBJ databases">
        <title>De no assembly of potato wild relative species, Solanum commersonii.</title>
        <authorList>
            <person name="Cho K."/>
        </authorList>
    </citation>
    <scope>NUCLEOTIDE SEQUENCE</scope>
    <source>
        <strain evidence="12">LZ3.2</strain>
        <tissue evidence="12">Leaf</tissue>
    </source>
</reference>
<proteinExistence type="predicted"/>
<evidence type="ECO:0000256" key="8">
    <source>
        <dbReference type="ARBA" id="ARBA00023136"/>
    </source>
</evidence>
<accession>A0A9J5W0D4</accession>
<dbReference type="SUPFAM" id="SSF52540">
    <property type="entry name" value="P-loop containing nucleoside triphosphate hydrolases"/>
    <property type="match status" value="1"/>
</dbReference>
<dbReference type="PROSITE" id="PS51718">
    <property type="entry name" value="G_DYNAMIN_2"/>
    <property type="match status" value="1"/>
</dbReference>
<dbReference type="Pfam" id="PF00350">
    <property type="entry name" value="Dynamin_N"/>
    <property type="match status" value="1"/>
</dbReference>
<keyword evidence="4" id="KW-0479">Metal-binding</keyword>
<keyword evidence="13" id="KW-1185">Reference proteome</keyword>
<dbReference type="SUPFAM" id="SSF47473">
    <property type="entry name" value="EF-hand"/>
    <property type="match status" value="1"/>
</dbReference>
<dbReference type="GO" id="GO:0005525">
    <property type="term" value="F:GTP binding"/>
    <property type="evidence" value="ECO:0007669"/>
    <property type="project" value="InterPro"/>
</dbReference>
<dbReference type="InterPro" id="IPR027417">
    <property type="entry name" value="P-loop_NTPase"/>
</dbReference>
<dbReference type="PROSITE" id="PS50031">
    <property type="entry name" value="EH"/>
    <property type="match status" value="1"/>
</dbReference>
<evidence type="ECO:0000313" key="12">
    <source>
        <dbReference type="EMBL" id="KAG5568828.1"/>
    </source>
</evidence>
<evidence type="ECO:0000313" key="13">
    <source>
        <dbReference type="Proteomes" id="UP000824120"/>
    </source>
</evidence>
<evidence type="ECO:0000256" key="4">
    <source>
        <dbReference type="ARBA" id="ARBA00022723"/>
    </source>
</evidence>
<dbReference type="SMART" id="SM00027">
    <property type="entry name" value="EH"/>
    <property type="match status" value="1"/>
</dbReference>
<dbReference type="PANTHER" id="PTHR11216">
    <property type="entry name" value="EH DOMAIN"/>
    <property type="match status" value="1"/>
</dbReference>
<evidence type="ECO:0000259" key="9">
    <source>
        <dbReference type="PROSITE" id="PS50031"/>
    </source>
</evidence>
<dbReference type="InterPro" id="IPR045063">
    <property type="entry name" value="Dynamin_N"/>
</dbReference>
<evidence type="ECO:0000259" key="11">
    <source>
        <dbReference type="PROSITE" id="PS51718"/>
    </source>
</evidence>
<dbReference type="CDD" id="cd00052">
    <property type="entry name" value="EH"/>
    <property type="match status" value="1"/>
</dbReference>
<dbReference type="SMART" id="SM00054">
    <property type="entry name" value="EFh"/>
    <property type="match status" value="2"/>
</dbReference>